<reference evidence="3 4" key="1">
    <citation type="submission" date="2018-05" db="EMBL/GenBank/DDBJ databases">
        <title>Rhodoferax soyangensis sp.nov., isolated from an oligotrophic freshwater lake.</title>
        <authorList>
            <person name="Park M."/>
        </authorList>
    </citation>
    <scope>NUCLEOTIDE SEQUENCE [LARGE SCALE GENOMIC DNA]</scope>
    <source>
        <strain evidence="3 4">IMCC26218</strain>
    </source>
</reference>
<feature type="region of interest" description="Disordered" evidence="1">
    <location>
        <begin position="69"/>
        <end position="108"/>
    </location>
</feature>
<evidence type="ECO:0008006" key="5">
    <source>
        <dbReference type="Google" id="ProtNLM"/>
    </source>
</evidence>
<evidence type="ECO:0000256" key="1">
    <source>
        <dbReference type="SAM" id="MobiDB-lite"/>
    </source>
</evidence>
<accession>A0A3E1RI99</accession>
<keyword evidence="2" id="KW-0812">Transmembrane</keyword>
<dbReference type="OrthoDB" id="8565731at2"/>
<protein>
    <recommendedName>
        <fullName evidence="5">Transmembrane protein</fullName>
    </recommendedName>
</protein>
<gene>
    <name evidence="3" type="ORF">DIC66_02250</name>
</gene>
<keyword evidence="2" id="KW-0472">Membrane</keyword>
<evidence type="ECO:0000313" key="4">
    <source>
        <dbReference type="Proteomes" id="UP000260665"/>
    </source>
</evidence>
<evidence type="ECO:0000256" key="2">
    <source>
        <dbReference type="SAM" id="Phobius"/>
    </source>
</evidence>
<feature type="transmembrane region" description="Helical" evidence="2">
    <location>
        <begin position="30"/>
        <end position="49"/>
    </location>
</feature>
<keyword evidence="4" id="KW-1185">Reference proteome</keyword>
<name>A0A3E1RI99_9BURK</name>
<evidence type="ECO:0000313" key="3">
    <source>
        <dbReference type="EMBL" id="RFO98722.1"/>
    </source>
</evidence>
<dbReference type="Proteomes" id="UP000260665">
    <property type="component" value="Unassembled WGS sequence"/>
</dbReference>
<dbReference type="AlphaFoldDB" id="A0A3E1RI99"/>
<sequence>MYIVPIAWIYVALMMSVAEATNSNGTVLGAVMTFVLYGLLPVGLVLYIMGTPGRKRLLRAKAAEERAAWEAQAASPTAMAEPQPALADAPDTGGHAPADSVPPVGKKP</sequence>
<dbReference type="RefSeq" id="WP_117173590.1">
    <property type="nucleotide sequence ID" value="NZ_QFZK01000001.1"/>
</dbReference>
<keyword evidence="2" id="KW-1133">Transmembrane helix</keyword>
<dbReference type="EMBL" id="QFZK01000001">
    <property type="protein sequence ID" value="RFO98722.1"/>
    <property type="molecule type" value="Genomic_DNA"/>
</dbReference>
<comment type="caution">
    <text evidence="3">The sequence shown here is derived from an EMBL/GenBank/DDBJ whole genome shotgun (WGS) entry which is preliminary data.</text>
</comment>
<proteinExistence type="predicted"/>
<organism evidence="3 4">
    <name type="scientific">Rhodoferax lacus</name>
    <dbReference type="NCBI Taxonomy" id="2184758"/>
    <lineage>
        <taxon>Bacteria</taxon>
        <taxon>Pseudomonadati</taxon>
        <taxon>Pseudomonadota</taxon>
        <taxon>Betaproteobacteria</taxon>
        <taxon>Burkholderiales</taxon>
        <taxon>Comamonadaceae</taxon>
        <taxon>Rhodoferax</taxon>
    </lineage>
</organism>